<dbReference type="Proteomes" id="UP000006793">
    <property type="component" value="Chromosome"/>
</dbReference>
<sequence length="128" mass="14132">MQNDAKKNGQSRINPGFLDLFLIVVLLISVVLYVYHRTVIQPLRRELAPSRIYVVDIDSLVKRFRTEAVERAIAGEKVSPDEVAARARLALDRILSSVPENAVVLDARCVLKGGISIGPKGGNNVIRK</sequence>
<dbReference type="HOGENOM" id="CLU_1958541_0_0_0"/>
<evidence type="ECO:0000313" key="3">
    <source>
        <dbReference type="Proteomes" id="UP000006793"/>
    </source>
</evidence>
<accession>F8ACL5</accession>
<name>F8ACL5_THEID</name>
<keyword evidence="3" id="KW-1185">Reference proteome</keyword>
<feature type="transmembrane region" description="Helical" evidence="1">
    <location>
        <begin position="16"/>
        <end position="35"/>
    </location>
</feature>
<evidence type="ECO:0000313" key="2">
    <source>
        <dbReference type="EMBL" id="AEH45790.1"/>
    </source>
</evidence>
<keyword evidence="1" id="KW-1133">Transmembrane helix</keyword>
<dbReference type="KEGG" id="tid:Thein_1935"/>
<dbReference type="STRING" id="667014.Thein_1935"/>
<organism evidence="2 3">
    <name type="scientific">Thermodesulfatator indicus (strain DSM 15286 / JCM 11887 / CIR29812)</name>
    <dbReference type="NCBI Taxonomy" id="667014"/>
    <lineage>
        <taxon>Bacteria</taxon>
        <taxon>Pseudomonadati</taxon>
        <taxon>Thermodesulfobacteriota</taxon>
        <taxon>Thermodesulfobacteria</taxon>
        <taxon>Thermodesulfobacteriales</taxon>
        <taxon>Thermodesulfatatoraceae</taxon>
        <taxon>Thermodesulfatator</taxon>
    </lineage>
</organism>
<evidence type="ECO:0000256" key="1">
    <source>
        <dbReference type="SAM" id="Phobius"/>
    </source>
</evidence>
<keyword evidence="1" id="KW-0472">Membrane</keyword>
<protein>
    <submittedName>
        <fullName evidence="2">Uncharacterized protein</fullName>
    </submittedName>
</protein>
<reference evidence="3" key="1">
    <citation type="submission" date="2011-04" db="EMBL/GenBank/DDBJ databases">
        <title>The complete genome of Thermodesulfatator indicus DSM 15286.</title>
        <authorList>
            <person name="Lucas S."/>
            <person name="Copeland A."/>
            <person name="Lapidus A."/>
            <person name="Bruce D."/>
            <person name="Goodwin L."/>
            <person name="Pitluck S."/>
            <person name="Peters L."/>
            <person name="Kyrpides N."/>
            <person name="Mavromatis K."/>
            <person name="Pagani I."/>
            <person name="Ivanova N."/>
            <person name="Saunders L."/>
            <person name="Detter J.C."/>
            <person name="Tapia R."/>
            <person name="Han C."/>
            <person name="Land M."/>
            <person name="Hauser L."/>
            <person name="Markowitz V."/>
            <person name="Cheng J.-F."/>
            <person name="Hugenholtz P."/>
            <person name="Woyke T."/>
            <person name="Wu D."/>
            <person name="Spring S."/>
            <person name="Schroeder M."/>
            <person name="Brambilla E."/>
            <person name="Klenk H.-P."/>
            <person name="Eisen J.A."/>
        </authorList>
    </citation>
    <scope>NUCLEOTIDE SEQUENCE [LARGE SCALE GENOMIC DNA]</scope>
    <source>
        <strain evidence="3">DSM 15286 / JCM 11887 / CIR29812</strain>
    </source>
</reference>
<dbReference type="InParanoid" id="F8ACL5"/>
<dbReference type="EMBL" id="CP002683">
    <property type="protein sequence ID" value="AEH45790.1"/>
    <property type="molecule type" value="Genomic_DNA"/>
</dbReference>
<dbReference type="PaxDb" id="667014-Thein_1935"/>
<gene>
    <name evidence="2" type="ordered locus">Thein_1935</name>
</gene>
<dbReference type="AlphaFoldDB" id="F8ACL5"/>
<reference evidence="2 3" key="2">
    <citation type="journal article" date="2012" name="Stand. Genomic Sci.">
        <title>Complete genome sequence of the thermophilic sulfate-reducing ocean bacterium Thermodesulfatator indicus type strain (CIR29812(T)).</title>
        <authorList>
            <person name="Anderson I."/>
            <person name="Saunders E."/>
            <person name="Lapidus A."/>
            <person name="Nolan M."/>
            <person name="Lucas S."/>
            <person name="Tice H."/>
            <person name="Del Rio T.G."/>
            <person name="Cheng J.F."/>
            <person name="Han C."/>
            <person name="Tapia R."/>
            <person name="Goodwin L.A."/>
            <person name="Pitluck S."/>
            <person name="Liolios K."/>
            <person name="Mavromatis K."/>
            <person name="Pagani I."/>
            <person name="Ivanova N."/>
            <person name="Mikhailova N."/>
            <person name="Pati A."/>
            <person name="Chen A."/>
            <person name="Palaniappan K."/>
            <person name="Land M."/>
            <person name="Hauser L."/>
            <person name="Jeffries C.D."/>
            <person name="Chang Y.J."/>
            <person name="Brambilla E.M."/>
            <person name="Rohde M."/>
            <person name="Spring S."/>
            <person name="Goker M."/>
            <person name="Detter J.C."/>
            <person name="Woyke T."/>
            <person name="Bristow J."/>
            <person name="Eisen J.A."/>
            <person name="Markowitz V."/>
            <person name="Hugenholtz P."/>
            <person name="Kyrpides N.C."/>
            <person name="Klenk H.P."/>
        </authorList>
    </citation>
    <scope>NUCLEOTIDE SEQUENCE [LARGE SCALE GENOMIC DNA]</scope>
    <source>
        <strain evidence="3">DSM 15286 / JCM 11887 / CIR29812</strain>
    </source>
</reference>
<proteinExistence type="predicted"/>
<keyword evidence="1" id="KW-0812">Transmembrane</keyword>